<name>A0A7R8XJ54_9CRUS</name>
<keyword evidence="2" id="KW-1185">Reference proteome</keyword>
<proteinExistence type="predicted"/>
<dbReference type="EMBL" id="CAJPEV010001294">
    <property type="protein sequence ID" value="CAG0891885.1"/>
    <property type="molecule type" value="Genomic_DNA"/>
</dbReference>
<reference evidence="1" key="1">
    <citation type="submission" date="2020-11" db="EMBL/GenBank/DDBJ databases">
        <authorList>
            <person name="Tran Van P."/>
        </authorList>
    </citation>
    <scope>NUCLEOTIDE SEQUENCE</scope>
</reference>
<dbReference type="Proteomes" id="UP000677054">
    <property type="component" value="Unassembled WGS sequence"/>
</dbReference>
<evidence type="ECO:0000313" key="1">
    <source>
        <dbReference type="EMBL" id="CAD7246976.1"/>
    </source>
</evidence>
<protein>
    <submittedName>
        <fullName evidence="1">Uncharacterized protein</fullName>
    </submittedName>
</protein>
<evidence type="ECO:0000313" key="2">
    <source>
        <dbReference type="Proteomes" id="UP000677054"/>
    </source>
</evidence>
<organism evidence="1">
    <name type="scientific">Darwinula stevensoni</name>
    <dbReference type="NCBI Taxonomy" id="69355"/>
    <lineage>
        <taxon>Eukaryota</taxon>
        <taxon>Metazoa</taxon>
        <taxon>Ecdysozoa</taxon>
        <taxon>Arthropoda</taxon>
        <taxon>Crustacea</taxon>
        <taxon>Oligostraca</taxon>
        <taxon>Ostracoda</taxon>
        <taxon>Podocopa</taxon>
        <taxon>Podocopida</taxon>
        <taxon>Darwinulocopina</taxon>
        <taxon>Darwinuloidea</taxon>
        <taxon>Darwinulidae</taxon>
        <taxon>Darwinula</taxon>
    </lineage>
</organism>
<dbReference type="EMBL" id="LR900811">
    <property type="protein sequence ID" value="CAD7246976.1"/>
    <property type="molecule type" value="Genomic_DNA"/>
</dbReference>
<gene>
    <name evidence="1" type="ORF">DSTB1V02_LOCUS6818</name>
</gene>
<dbReference type="AlphaFoldDB" id="A0A7R8XJ54"/>
<accession>A0A7R8XJ54</accession>
<sequence length="167" mass="18560">MFRGKRERTVRRTWQTARPTPPARNLKLIFTNANATVDTSLTTPLDNALYFDLTSTTIPEVGTKEMLLHVYHVVLQARLTPKRWLQKVPRYQRQYPPLGSPMLGEECTEDVECAVENAECIASDGINTCQCPGAFIAEEFMCVDSGVKETISRGIIAIATISAALLS</sequence>